<accession>A0A1G1VCU0</accession>
<protein>
    <submittedName>
        <fullName evidence="2">Uncharacterized protein</fullName>
    </submittedName>
</protein>
<keyword evidence="1" id="KW-0812">Transmembrane</keyword>
<dbReference type="Proteomes" id="UP000178659">
    <property type="component" value="Unassembled WGS sequence"/>
</dbReference>
<proteinExistence type="predicted"/>
<evidence type="ECO:0000256" key="1">
    <source>
        <dbReference type="SAM" id="Phobius"/>
    </source>
</evidence>
<dbReference type="AlphaFoldDB" id="A0A1G1VCU0"/>
<organism evidence="2 3">
    <name type="scientific">Candidatus Blackburnbacteria bacterium RIFCSPLOWO2_01_FULL_40_20</name>
    <dbReference type="NCBI Taxonomy" id="1797519"/>
    <lineage>
        <taxon>Bacteria</taxon>
        <taxon>Candidatus Blackburniibacteriota</taxon>
    </lineage>
</organism>
<keyword evidence="1" id="KW-0472">Membrane</keyword>
<keyword evidence="1" id="KW-1133">Transmembrane helix</keyword>
<sequence length="209" mass="23657">MTTITYLSTFSLISVIVLELIIYTWGKNLRKCVTYIEQLDSKLNLLNVLSSLLLSKSISLQDIVSKIVSSKYFQMRYSALTLVSLKIPQAYALTPLDSYAVRKYIEKQKKFATPQLLKIDLSKLSAEEKIVLSQNNIGKFIEVLVIPIFYQLTVMGYLILKGGNYRDLSSEDPNFLNAVGESVALIMKSVEVDGILDAKEQFRAINVKW</sequence>
<name>A0A1G1VCU0_9BACT</name>
<dbReference type="EMBL" id="MHCC01000018">
    <property type="protein sequence ID" value="OGY13238.1"/>
    <property type="molecule type" value="Genomic_DNA"/>
</dbReference>
<feature type="transmembrane region" description="Helical" evidence="1">
    <location>
        <begin position="6"/>
        <end position="26"/>
    </location>
</feature>
<comment type="caution">
    <text evidence="2">The sequence shown here is derived from an EMBL/GenBank/DDBJ whole genome shotgun (WGS) entry which is preliminary data.</text>
</comment>
<gene>
    <name evidence="2" type="ORF">A3A77_01555</name>
</gene>
<reference evidence="2 3" key="1">
    <citation type="journal article" date="2016" name="Nat. Commun.">
        <title>Thousands of microbial genomes shed light on interconnected biogeochemical processes in an aquifer system.</title>
        <authorList>
            <person name="Anantharaman K."/>
            <person name="Brown C.T."/>
            <person name="Hug L.A."/>
            <person name="Sharon I."/>
            <person name="Castelle C.J."/>
            <person name="Probst A.J."/>
            <person name="Thomas B.C."/>
            <person name="Singh A."/>
            <person name="Wilkins M.J."/>
            <person name="Karaoz U."/>
            <person name="Brodie E.L."/>
            <person name="Williams K.H."/>
            <person name="Hubbard S.S."/>
            <person name="Banfield J.F."/>
        </authorList>
    </citation>
    <scope>NUCLEOTIDE SEQUENCE [LARGE SCALE GENOMIC DNA]</scope>
</reference>
<evidence type="ECO:0000313" key="3">
    <source>
        <dbReference type="Proteomes" id="UP000178659"/>
    </source>
</evidence>
<feature type="transmembrane region" description="Helical" evidence="1">
    <location>
        <begin position="140"/>
        <end position="160"/>
    </location>
</feature>
<evidence type="ECO:0000313" key="2">
    <source>
        <dbReference type="EMBL" id="OGY13238.1"/>
    </source>
</evidence>